<evidence type="ECO:0000259" key="1">
    <source>
        <dbReference type="Pfam" id="PF06094"/>
    </source>
</evidence>
<sequence>MSPGAAARSARTAAALSIAVERAARPDTYEGLLAELDRLEGCVPGDPRSLYERVAREVVRVAGGTAVRAWVYVAAPAVAARLRTRGKPVEGGERRGRG</sequence>
<proteinExistence type="predicted"/>
<evidence type="ECO:0000313" key="3">
    <source>
        <dbReference type="Proteomes" id="UP001596156"/>
    </source>
</evidence>
<dbReference type="Proteomes" id="UP001596156">
    <property type="component" value="Unassembled WGS sequence"/>
</dbReference>
<name>A0ABW0DGZ8_STRFI</name>
<dbReference type="InterPro" id="IPR009288">
    <property type="entry name" value="AIG2-like_dom"/>
</dbReference>
<dbReference type="InterPro" id="IPR036568">
    <property type="entry name" value="GGCT-like_sf"/>
</dbReference>
<accession>A0ABW0DGZ8</accession>
<organism evidence="2 3">
    <name type="scientific">Streptomyces fimbriatus</name>
    <dbReference type="NCBI Taxonomy" id="68197"/>
    <lineage>
        <taxon>Bacteria</taxon>
        <taxon>Bacillati</taxon>
        <taxon>Actinomycetota</taxon>
        <taxon>Actinomycetes</taxon>
        <taxon>Kitasatosporales</taxon>
        <taxon>Streptomycetaceae</taxon>
        <taxon>Streptomyces</taxon>
    </lineage>
</organism>
<feature type="domain" description="Gamma-glutamylcyclotransferase AIG2-like" evidence="1">
    <location>
        <begin position="31"/>
        <end position="76"/>
    </location>
</feature>
<keyword evidence="3" id="KW-1185">Reference proteome</keyword>
<protein>
    <submittedName>
        <fullName evidence="2">Gamma-glutamylcyclotransferase</fullName>
    </submittedName>
</protein>
<comment type="caution">
    <text evidence="2">The sequence shown here is derived from an EMBL/GenBank/DDBJ whole genome shotgun (WGS) entry which is preliminary data.</text>
</comment>
<dbReference type="Pfam" id="PF06094">
    <property type="entry name" value="GGACT"/>
    <property type="match status" value="1"/>
</dbReference>
<dbReference type="EMBL" id="JBHSKL010000043">
    <property type="protein sequence ID" value="MFC5228494.1"/>
    <property type="molecule type" value="Genomic_DNA"/>
</dbReference>
<gene>
    <name evidence="2" type="ORF">ACFPN6_28790</name>
</gene>
<dbReference type="RefSeq" id="WP_381573599.1">
    <property type="nucleotide sequence ID" value="NZ_BAAASS010000001.1"/>
</dbReference>
<dbReference type="Gene3D" id="3.10.490.10">
    <property type="entry name" value="Gamma-glutamyl cyclotransferase-like"/>
    <property type="match status" value="1"/>
</dbReference>
<evidence type="ECO:0000313" key="2">
    <source>
        <dbReference type="EMBL" id="MFC5228494.1"/>
    </source>
</evidence>
<dbReference type="SUPFAM" id="SSF110857">
    <property type="entry name" value="Gamma-glutamyl cyclotransferase-like"/>
    <property type="match status" value="1"/>
</dbReference>
<reference evidence="3" key="1">
    <citation type="journal article" date="2019" name="Int. J. Syst. Evol. Microbiol.">
        <title>The Global Catalogue of Microorganisms (GCM) 10K type strain sequencing project: providing services to taxonomists for standard genome sequencing and annotation.</title>
        <authorList>
            <consortium name="The Broad Institute Genomics Platform"/>
            <consortium name="The Broad Institute Genome Sequencing Center for Infectious Disease"/>
            <person name="Wu L."/>
            <person name="Ma J."/>
        </authorList>
    </citation>
    <scope>NUCLEOTIDE SEQUENCE [LARGE SCALE GENOMIC DNA]</scope>
    <source>
        <strain evidence="3">CCM 8479</strain>
    </source>
</reference>